<feature type="compositionally biased region" description="Polar residues" evidence="1">
    <location>
        <begin position="40"/>
        <end position="53"/>
    </location>
</feature>
<evidence type="ECO:0000313" key="3">
    <source>
        <dbReference type="Proteomes" id="UP000758155"/>
    </source>
</evidence>
<proteinExistence type="predicted"/>
<dbReference type="AlphaFoldDB" id="A0A9P4WFN4"/>
<dbReference type="EMBL" id="SWKV01000214">
    <property type="protein sequence ID" value="KAF3030331.1"/>
    <property type="molecule type" value="Genomic_DNA"/>
</dbReference>
<reference evidence="2" key="1">
    <citation type="submission" date="2019-04" db="EMBL/GenBank/DDBJ databases">
        <title>Sequencing of skin fungus with MAO and IRED activity.</title>
        <authorList>
            <person name="Marsaioli A.J."/>
            <person name="Bonatto J.M.C."/>
            <person name="Reis Junior O."/>
        </authorList>
    </citation>
    <scope>NUCLEOTIDE SEQUENCE</scope>
    <source>
        <strain evidence="2">28M1</strain>
    </source>
</reference>
<dbReference type="Proteomes" id="UP000758155">
    <property type="component" value="Unassembled WGS sequence"/>
</dbReference>
<dbReference type="OrthoDB" id="5234708at2759"/>
<evidence type="ECO:0000256" key="1">
    <source>
        <dbReference type="SAM" id="MobiDB-lite"/>
    </source>
</evidence>
<feature type="region of interest" description="Disordered" evidence="1">
    <location>
        <begin position="38"/>
        <end position="78"/>
    </location>
</feature>
<protein>
    <submittedName>
        <fullName evidence="2">Uncharacterized protein</fullName>
    </submittedName>
</protein>
<name>A0A9P4WFN4_9PLEO</name>
<feature type="non-terminal residue" evidence="2">
    <location>
        <position position="1"/>
    </location>
</feature>
<accession>A0A9P4WFN4</accession>
<gene>
    <name evidence="2" type="ORF">E8E12_000063</name>
</gene>
<keyword evidence="3" id="KW-1185">Reference proteome</keyword>
<evidence type="ECO:0000313" key="2">
    <source>
        <dbReference type="EMBL" id="KAF3030331.1"/>
    </source>
</evidence>
<organism evidence="2 3">
    <name type="scientific">Didymella heteroderae</name>
    <dbReference type="NCBI Taxonomy" id="1769908"/>
    <lineage>
        <taxon>Eukaryota</taxon>
        <taxon>Fungi</taxon>
        <taxon>Dikarya</taxon>
        <taxon>Ascomycota</taxon>
        <taxon>Pezizomycotina</taxon>
        <taxon>Dothideomycetes</taxon>
        <taxon>Pleosporomycetidae</taxon>
        <taxon>Pleosporales</taxon>
        <taxon>Pleosporineae</taxon>
        <taxon>Didymellaceae</taxon>
        <taxon>Didymella</taxon>
    </lineage>
</organism>
<sequence>EWNQRLLEIRDELAFIRKLRGGRLSNIKYNVTHPKEIFTRSRTSFSHPSTPNNGAAEPEGSPAPMPSSRRGTRSRSNSALGPAAVMAGVVAGSVVRCFPIEKDAGDAGDAGSLKSSRSMNKDELEAQQGIEVHPQIKPSDPILALDAHDQNTETTPNFTIGPFAGELKLNDGKKDDTKPIKTCSFTGLQLYTNESTQIDK</sequence>
<comment type="caution">
    <text evidence="2">The sequence shown here is derived from an EMBL/GenBank/DDBJ whole genome shotgun (WGS) entry which is preliminary data.</text>
</comment>